<sequence length="133" mass="14285">MGAGLLTLMLLAACSSPPANTPVPETLAKERGVDVASAPVPQGATTPSQVESNDTHVDANQLPEDVREFILKQRMCRHFSRPETEGGNPAMAKMMCLGGDETAWKALVRKYQDDDTIASVLLAERPPTEKPAK</sequence>
<feature type="chain" id="PRO_5012681373" evidence="2">
    <location>
        <begin position="22"/>
        <end position="133"/>
    </location>
</feature>
<evidence type="ECO:0000256" key="1">
    <source>
        <dbReference type="SAM" id="MobiDB-lite"/>
    </source>
</evidence>
<keyword evidence="2" id="KW-0732">Signal</keyword>
<reference evidence="4" key="1">
    <citation type="submission" date="2017-01" db="EMBL/GenBank/DDBJ databases">
        <authorList>
            <person name="Varghese N."/>
            <person name="Submissions S."/>
        </authorList>
    </citation>
    <scope>NUCLEOTIDE SEQUENCE [LARGE SCALE GENOMIC DNA]</scope>
    <source>
        <strain evidence="4">UM1</strain>
    </source>
</reference>
<evidence type="ECO:0000313" key="3">
    <source>
        <dbReference type="EMBL" id="SIQ98484.1"/>
    </source>
</evidence>
<proteinExistence type="predicted"/>
<dbReference type="AlphaFoldDB" id="A0A1N6X802"/>
<name>A0A1N6X802_9GAMM</name>
<dbReference type="STRING" id="1604334.SAMN05421546_2163"/>
<protein>
    <submittedName>
        <fullName evidence="3">Uncharacterized protein</fullName>
    </submittedName>
</protein>
<keyword evidence="4" id="KW-1185">Reference proteome</keyword>
<feature type="compositionally biased region" description="Polar residues" evidence="1">
    <location>
        <begin position="43"/>
        <end position="52"/>
    </location>
</feature>
<feature type="signal peptide" evidence="2">
    <location>
        <begin position="1"/>
        <end position="21"/>
    </location>
</feature>
<dbReference type="EMBL" id="FTLW01000005">
    <property type="protein sequence ID" value="SIQ98484.1"/>
    <property type="molecule type" value="Genomic_DNA"/>
</dbReference>
<evidence type="ECO:0000313" key="4">
    <source>
        <dbReference type="Proteomes" id="UP000241788"/>
    </source>
</evidence>
<evidence type="ECO:0000256" key="2">
    <source>
        <dbReference type="SAM" id="SignalP"/>
    </source>
</evidence>
<feature type="region of interest" description="Disordered" evidence="1">
    <location>
        <begin position="34"/>
        <end position="55"/>
    </location>
</feature>
<dbReference type="Proteomes" id="UP000241788">
    <property type="component" value="Unassembled WGS sequence"/>
</dbReference>
<organism evidence="3 4">
    <name type="scientific">Solilutibacter tolerans</name>
    <dbReference type="NCBI Taxonomy" id="1604334"/>
    <lineage>
        <taxon>Bacteria</taxon>
        <taxon>Pseudomonadati</taxon>
        <taxon>Pseudomonadota</taxon>
        <taxon>Gammaproteobacteria</taxon>
        <taxon>Lysobacterales</taxon>
        <taxon>Lysobacteraceae</taxon>
        <taxon>Solilutibacter</taxon>
    </lineage>
</organism>
<gene>
    <name evidence="3" type="ORF">SAMN05421546_2163</name>
</gene>
<accession>A0A1N6X802</accession>